<accession>A0A9P7JT65</accession>
<dbReference type="OrthoDB" id="2671011at2759"/>
<protein>
    <submittedName>
        <fullName evidence="2">Uncharacterized protein</fullName>
    </submittedName>
</protein>
<dbReference type="AlphaFoldDB" id="A0A9P7JT65"/>
<name>A0A9P7JT65_9AGAM</name>
<keyword evidence="3" id="KW-1185">Reference proteome</keyword>
<dbReference type="RefSeq" id="XP_041291553.1">
    <property type="nucleotide sequence ID" value="XM_041433830.1"/>
</dbReference>
<proteinExistence type="predicted"/>
<dbReference type="GeneID" id="64696089"/>
<evidence type="ECO:0000313" key="2">
    <source>
        <dbReference type="EMBL" id="KAG2106243.1"/>
    </source>
</evidence>
<organism evidence="2 3">
    <name type="scientific">Suillus discolor</name>
    <dbReference type="NCBI Taxonomy" id="1912936"/>
    <lineage>
        <taxon>Eukaryota</taxon>
        <taxon>Fungi</taxon>
        <taxon>Dikarya</taxon>
        <taxon>Basidiomycota</taxon>
        <taxon>Agaricomycotina</taxon>
        <taxon>Agaricomycetes</taxon>
        <taxon>Agaricomycetidae</taxon>
        <taxon>Boletales</taxon>
        <taxon>Suillineae</taxon>
        <taxon>Suillaceae</taxon>
        <taxon>Suillus</taxon>
    </lineage>
</organism>
<reference evidence="2" key="1">
    <citation type="journal article" date="2020" name="New Phytol.">
        <title>Comparative genomics reveals dynamic genome evolution in host specialist ectomycorrhizal fungi.</title>
        <authorList>
            <person name="Lofgren L.A."/>
            <person name="Nguyen N.H."/>
            <person name="Vilgalys R."/>
            <person name="Ruytinx J."/>
            <person name="Liao H.L."/>
            <person name="Branco S."/>
            <person name="Kuo A."/>
            <person name="LaButti K."/>
            <person name="Lipzen A."/>
            <person name="Andreopoulos W."/>
            <person name="Pangilinan J."/>
            <person name="Riley R."/>
            <person name="Hundley H."/>
            <person name="Na H."/>
            <person name="Barry K."/>
            <person name="Grigoriev I.V."/>
            <person name="Stajich J.E."/>
            <person name="Kennedy P.G."/>
        </authorList>
    </citation>
    <scope>NUCLEOTIDE SEQUENCE</scope>
    <source>
        <strain evidence="2">FC423</strain>
    </source>
</reference>
<evidence type="ECO:0000313" key="3">
    <source>
        <dbReference type="Proteomes" id="UP000823399"/>
    </source>
</evidence>
<comment type="caution">
    <text evidence="2">The sequence shown here is derived from an EMBL/GenBank/DDBJ whole genome shotgun (WGS) entry which is preliminary data.</text>
</comment>
<feature type="region of interest" description="Disordered" evidence="1">
    <location>
        <begin position="12"/>
        <end position="77"/>
    </location>
</feature>
<sequence>MTWSLHLFLSQSEPGSEPLGPASSHQLNSKTPLKVTTEREMSYWNSGYSGQPEEHLQSHNDGPGGPSSSLPPPQPLQWSASLPASSFSYSQPVNDSSYTNFGSQPKLTGGSQHQSGVLVPNTFHLQDSMSSSYPTLQPHSQVSTTSMFQQAVINHLHHNSSNHMQIGPQEPPLFQTSLNLASFKPSMSQAAFAYGSRNLQHAATSSQHKHKAFNIRSVPNAAAYPNYHTLYPQDSTGGSYPILLQLEPSQPGITAPETFQLQDPADGSYPTLGSYLRISTGSASQQVAANHLYHGSFEPAQNTPRELPHFPSSLNLTSFNQSTSQAASAYDSHNSQHAIGIQDQHEAFNIGLVPNHDVIAYFDYHTLHSQDTHDEFIPQNAP</sequence>
<dbReference type="Proteomes" id="UP000823399">
    <property type="component" value="Unassembled WGS sequence"/>
</dbReference>
<dbReference type="EMBL" id="JABBWM010000036">
    <property type="protein sequence ID" value="KAG2106243.1"/>
    <property type="molecule type" value="Genomic_DNA"/>
</dbReference>
<evidence type="ECO:0000256" key="1">
    <source>
        <dbReference type="SAM" id="MobiDB-lite"/>
    </source>
</evidence>
<gene>
    <name evidence="2" type="ORF">F5147DRAFT_653988</name>
</gene>